<name>A0A812PWZ9_9DINO</name>
<reference evidence="1" key="1">
    <citation type="submission" date="2021-02" db="EMBL/GenBank/DDBJ databases">
        <authorList>
            <person name="Dougan E. K."/>
            <person name="Rhodes N."/>
            <person name="Thang M."/>
            <person name="Chan C."/>
        </authorList>
    </citation>
    <scope>NUCLEOTIDE SEQUENCE</scope>
</reference>
<organism evidence="1 2">
    <name type="scientific">Symbiodinium natans</name>
    <dbReference type="NCBI Taxonomy" id="878477"/>
    <lineage>
        <taxon>Eukaryota</taxon>
        <taxon>Sar</taxon>
        <taxon>Alveolata</taxon>
        <taxon>Dinophyceae</taxon>
        <taxon>Suessiales</taxon>
        <taxon>Symbiodiniaceae</taxon>
        <taxon>Symbiodinium</taxon>
    </lineage>
</organism>
<gene>
    <name evidence="1" type="ORF">SNAT2548_LOCUS18464</name>
</gene>
<proteinExistence type="predicted"/>
<dbReference type="Proteomes" id="UP000604046">
    <property type="component" value="Unassembled WGS sequence"/>
</dbReference>
<dbReference type="EMBL" id="CAJNDS010002146">
    <property type="protein sequence ID" value="CAE7350672.1"/>
    <property type="molecule type" value="Genomic_DNA"/>
</dbReference>
<sequence>MTAATRSPQSGEEGVADLQAVNQILHLAGRVAAGGELHVIRHYAKLIQEMEANLSSAGRALLLHQQTLRDANHGRKPSLATASTCTDEEWESVETVVEVEEDWLLLNVRM</sequence>
<accession>A0A812PWZ9</accession>
<dbReference type="AlphaFoldDB" id="A0A812PWZ9"/>
<evidence type="ECO:0000313" key="2">
    <source>
        <dbReference type="Proteomes" id="UP000604046"/>
    </source>
</evidence>
<evidence type="ECO:0000313" key="1">
    <source>
        <dbReference type="EMBL" id="CAE7350672.1"/>
    </source>
</evidence>
<comment type="caution">
    <text evidence="1">The sequence shown here is derived from an EMBL/GenBank/DDBJ whole genome shotgun (WGS) entry which is preliminary data.</text>
</comment>
<dbReference type="OrthoDB" id="10517995at2759"/>
<protein>
    <submittedName>
        <fullName evidence="1">Uncharacterized protein</fullName>
    </submittedName>
</protein>
<keyword evidence="2" id="KW-1185">Reference proteome</keyword>